<proteinExistence type="predicted"/>
<evidence type="ECO:0000313" key="2">
    <source>
        <dbReference type="Proteomes" id="UP001244341"/>
    </source>
</evidence>
<evidence type="ECO:0000313" key="1">
    <source>
        <dbReference type="EMBL" id="WIA18205.1"/>
    </source>
</evidence>
<name>A0ABY8UA03_TETOB</name>
<dbReference type="Gene3D" id="1.25.70.10">
    <property type="entry name" value="Transcription termination factor 3, mitochondrial"/>
    <property type="match status" value="1"/>
</dbReference>
<protein>
    <submittedName>
        <fullName evidence="1">Uncharacterized protein</fullName>
    </submittedName>
</protein>
<gene>
    <name evidence="1" type="ORF">OEZ85_009677</name>
</gene>
<accession>A0ABY8UA03</accession>
<dbReference type="EMBL" id="CP126216">
    <property type="protein sequence ID" value="WIA18205.1"/>
    <property type="molecule type" value="Genomic_DNA"/>
</dbReference>
<dbReference type="InterPro" id="IPR038538">
    <property type="entry name" value="MTERF_sf"/>
</dbReference>
<organism evidence="1 2">
    <name type="scientific">Tetradesmus obliquus</name>
    <name type="common">Green alga</name>
    <name type="synonym">Acutodesmus obliquus</name>
    <dbReference type="NCBI Taxonomy" id="3088"/>
    <lineage>
        <taxon>Eukaryota</taxon>
        <taxon>Viridiplantae</taxon>
        <taxon>Chlorophyta</taxon>
        <taxon>core chlorophytes</taxon>
        <taxon>Chlorophyceae</taxon>
        <taxon>CS clade</taxon>
        <taxon>Sphaeropleales</taxon>
        <taxon>Scenedesmaceae</taxon>
        <taxon>Tetradesmus</taxon>
    </lineage>
</organism>
<reference evidence="1 2" key="1">
    <citation type="submission" date="2023-05" db="EMBL/GenBank/DDBJ databases">
        <title>A 100% complete, gapless, phased diploid assembly of the Scenedesmus obliquus UTEX 3031 genome.</title>
        <authorList>
            <person name="Biondi T.C."/>
            <person name="Hanschen E.R."/>
            <person name="Kwon T."/>
            <person name="Eng W."/>
            <person name="Kruse C.P.S."/>
            <person name="Koehler S.I."/>
            <person name="Kunde Y."/>
            <person name="Gleasner C.D."/>
            <person name="You Mak K.T."/>
            <person name="Polle J."/>
            <person name="Hovde B.T."/>
            <person name="Starkenburg S.R."/>
        </authorList>
    </citation>
    <scope>NUCLEOTIDE SEQUENCE [LARGE SCALE GENOMIC DNA]</scope>
    <source>
        <strain evidence="1 2">DOE0152z</strain>
    </source>
</reference>
<sequence>MEAARQYLEAGRSQGYGFISGVLNWISDNAFGANKGGFNFGSIYRQFLQLKSGQPAARQFSSVGRAGAAAAAECPGTVASLSNLMFMSEHRVQQLIDKHPEVVDMPLPSVAQRLLLLKQLLPQCDVARMIEMQPRLLLGCECCYLTDVVKPRLEVLTAGLPGADIAAMVQEDPRLLFEELESSLPRLNELWPSTCLDASAFAASEPAELALALRALSDKGPPHRY</sequence>
<keyword evidence="2" id="KW-1185">Reference proteome</keyword>
<dbReference type="Proteomes" id="UP001244341">
    <property type="component" value="Chromosome 9b"/>
</dbReference>